<dbReference type="RefSeq" id="WP_209978747.1">
    <property type="nucleotide sequence ID" value="NZ_JAGGLB010000048.1"/>
</dbReference>
<reference evidence="2 3" key="1">
    <citation type="submission" date="2021-03" db="EMBL/GenBank/DDBJ databases">
        <title>Genomic Encyclopedia of Type Strains, Phase IV (KMG-IV): sequencing the most valuable type-strain genomes for metagenomic binning, comparative biology and taxonomic classification.</title>
        <authorList>
            <person name="Goeker M."/>
        </authorList>
    </citation>
    <scope>NUCLEOTIDE SEQUENCE [LARGE SCALE GENOMIC DNA]</scope>
    <source>
        <strain evidence="2 3">DSM 26048</strain>
    </source>
</reference>
<accession>A0ABS4J961</accession>
<dbReference type="InterPro" id="IPR004963">
    <property type="entry name" value="PAE/NOTUM"/>
</dbReference>
<sequence>MKKAFKITGISLGILAILIVLLIGYVYVFVIQKPKEAADFSQTKVNEWYKTTLPGQVISSDGSDYYLYTKKGTSDNVMVYFSGGGFSWDANSASRPQSLRSLLFKGDIGDYAANISFYKLTMMNGILAANNAQNPFNDWNIVYIPYTTGDFHIGNTTIDYPLEHGETLTIHHNGKNNTLAALDWVYKHFDKPSKLMIAGESAGGFASAFWAPEIAGHYPDSSIFQFSDSAYLNISKWPDIIDSVWQADFEQTFGYSPSADLIGSAVAGSRTKLPDNVVLLQSNTLYDAILIAYQSRLNGIEADSQAVQNWSKQMLQSTKLLEDTIPNYYYYLTDYGINAKSGTTTHTISPNKIFFDVEEDGIQMTKWLDDIVNHGQKYSVGQSFVEP</sequence>
<feature type="transmembrane region" description="Helical" evidence="1">
    <location>
        <begin position="12"/>
        <end position="31"/>
    </location>
</feature>
<dbReference type="PANTHER" id="PTHR21562">
    <property type="entry name" value="NOTUM-RELATED"/>
    <property type="match status" value="1"/>
</dbReference>
<keyword evidence="3" id="KW-1185">Reference proteome</keyword>
<dbReference type="InterPro" id="IPR029058">
    <property type="entry name" value="AB_hydrolase_fold"/>
</dbReference>
<organism evidence="2 3">
    <name type="scientific">Paenibacillus eucommiae</name>
    <dbReference type="NCBI Taxonomy" id="1355755"/>
    <lineage>
        <taxon>Bacteria</taxon>
        <taxon>Bacillati</taxon>
        <taxon>Bacillota</taxon>
        <taxon>Bacilli</taxon>
        <taxon>Bacillales</taxon>
        <taxon>Paenibacillaceae</taxon>
        <taxon>Paenibacillus</taxon>
    </lineage>
</organism>
<evidence type="ECO:0000313" key="3">
    <source>
        <dbReference type="Proteomes" id="UP001519287"/>
    </source>
</evidence>
<gene>
    <name evidence="2" type="ORF">J2Z66_008030</name>
</gene>
<name>A0ABS4J961_9BACL</name>
<evidence type="ECO:0000313" key="2">
    <source>
        <dbReference type="EMBL" id="MBP1996384.1"/>
    </source>
</evidence>
<evidence type="ECO:0008006" key="4">
    <source>
        <dbReference type="Google" id="ProtNLM"/>
    </source>
</evidence>
<comment type="caution">
    <text evidence="2">The sequence shown here is derived from an EMBL/GenBank/DDBJ whole genome shotgun (WGS) entry which is preliminary data.</text>
</comment>
<dbReference type="Gene3D" id="3.40.50.1820">
    <property type="entry name" value="alpha/beta hydrolase"/>
    <property type="match status" value="1"/>
</dbReference>
<proteinExistence type="predicted"/>
<evidence type="ECO:0000256" key="1">
    <source>
        <dbReference type="SAM" id="Phobius"/>
    </source>
</evidence>
<dbReference type="Pfam" id="PF03283">
    <property type="entry name" value="PAE"/>
    <property type="match status" value="1"/>
</dbReference>
<keyword evidence="1" id="KW-0812">Transmembrane</keyword>
<dbReference type="Proteomes" id="UP001519287">
    <property type="component" value="Unassembled WGS sequence"/>
</dbReference>
<dbReference type="SUPFAM" id="SSF53474">
    <property type="entry name" value="alpha/beta-Hydrolases"/>
    <property type="match status" value="1"/>
</dbReference>
<keyword evidence="1" id="KW-0472">Membrane</keyword>
<dbReference type="PANTHER" id="PTHR21562:SF83">
    <property type="entry name" value="PECTIN ACETYLESTERASE 4"/>
    <property type="match status" value="1"/>
</dbReference>
<protein>
    <recommendedName>
        <fullName evidence="4">Pectinacetylesterase</fullName>
    </recommendedName>
</protein>
<dbReference type="EMBL" id="JAGGLB010000048">
    <property type="protein sequence ID" value="MBP1996384.1"/>
    <property type="molecule type" value="Genomic_DNA"/>
</dbReference>
<keyword evidence="1" id="KW-1133">Transmembrane helix</keyword>